<dbReference type="EMBL" id="ML996082">
    <property type="protein sequence ID" value="KAF2156020.1"/>
    <property type="molecule type" value="Genomic_DNA"/>
</dbReference>
<evidence type="ECO:0000256" key="1">
    <source>
        <dbReference type="SAM" id="Phobius"/>
    </source>
</evidence>
<keyword evidence="3" id="KW-1185">Reference proteome</keyword>
<proteinExistence type="predicted"/>
<dbReference type="Proteomes" id="UP000799439">
    <property type="component" value="Unassembled WGS sequence"/>
</dbReference>
<keyword evidence="1" id="KW-0812">Transmembrane</keyword>
<dbReference type="AlphaFoldDB" id="A0A9P4J8G4"/>
<evidence type="ECO:0000313" key="3">
    <source>
        <dbReference type="Proteomes" id="UP000799439"/>
    </source>
</evidence>
<protein>
    <submittedName>
        <fullName evidence="2">Uncharacterized protein</fullName>
    </submittedName>
</protein>
<accession>A0A9P4J8G4</accession>
<sequence>MLKFLAAIVGRSRLDEQPSHALLDFSNKVFSELLAKLMLRRIRDPLVDDAKHFGDVGLQASDYLCTSLFLVYTIVALLIARHYHRCLSI</sequence>
<organism evidence="2 3">
    <name type="scientific">Myriangium duriaei CBS 260.36</name>
    <dbReference type="NCBI Taxonomy" id="1168546"/>
    <lineage>
        <taxon>Eukaryota</taxon>
        <taxon>Fungi</taxon>
        <taxon>Dikarya</taxon>
        <taxon>Ascomycota</taxon>
        <taxon>Pezizomycotina</taxon>
        <taxon>Dothideomycetes</taxon>
        <taxon>Dothideomycetidae</taxon>
        <taxon>Myriangiales</taxon>
        <taxon>Myriangiaceae</taxon>
        <taxon>Myriangium</taxon>
    </lineage>
</organism>
<reference evidence="2" key="1">
    <citation type="journal article" date="2020" name="Stud. Mycol.">
        <title>101 Dothideomycetes genomes: a test case for predicting lifestyles and emergence of pathogens.</title>
        <authorList>
            <person name="Haridas S."/>
            <person name="Albert R."/>
            <person name="Binder M."/>
            <person name="Bloem J."/>
            <person name="Labutti K."/>
            <person name="Salamov A."/>
            <person name="Andreopoulos B."/>
            <person name="Baker S."/>
            <person name="Barry K."/>
            <person name="Bills G."/>
            <person name="Bluhm B."/>
            <person name="Cannon C."/>
            <person name="Castanera R."/>
            <person name="Culley D."/>
            <person name="Daum C."/>
            <person name="Ezra D."/>
            <person name="Gonzalez J."/>
            <person name="Henrissat B."/>
            <person name="Kuo A."/>
            <person name="Liang C."/>
            <person name="Lipzen A."/>
            <person name="Lutzoni F."/>
            <person name="Magnuson J."/>
            <person name="Mondo S."/>
            <person name="Nolan M."/>
            <person name="Ohm R."/>
            <person name="Pangilinan J."/>
            <person name="Park H.-J."/>
            <person name="Ramirez L."/>
            <person name="Alfaro M."/>
            <person name="Sun H."/>
            <person name="Tritt A."/>
            <person name="Yoshinaga Y."/>
            <person name="Zwiers L.-H."/>
            <person name="Turgeon B."/>
            <person name="Goodwin S."/>
            <person name="Spatafora J."/>
            <person name="Crous P."/>
            <person name="Grigoriev I."/>
        </authorList>
    </citation>
    <scope>NUCLEOTIDE SEQUENCE</scope>
    <source>
        <strain evidence="2">CBS 260.36</strain>
    </source>
</reference>
<evidence type="ECO:0000313" key="2">
    <source>
        <dbReference type="EMBL" id="KAF2156020.1"/>
    </source>
</evidence>
<keyword evidence="1" id="KW-1133">Transmembrane helix</keyword>
<comment type="caution">
    <text evidence="2">The sequence shown here is derived from an EMBL/GenBank/DDBJ whole genome shotgun (WGS) entry which is preliminary data.</text>
</comment>
<keyword evidence="1" id="KW-0472">Membrane</keyword>
<name>A0A9P4J8G4_9PEZI</name>
<feature type="transmembrane region" description="Helical" evidence="1">
    <location>
        <begin position="60"/>
        <end position="80"/>
    </location>
</feature>
<gene>
    <name evidence="2" type="ORF">K461DRAFT_86837</name>
</gene>